<dbReference type="AlphaFoldDB" id="A0AAD1ZZK9"/>
<dbReference type="Proteomes" id="UP000834106">
    <property type="component" value="Chromosome 14"/>
</dbReference>
<dbReference type="PANTHER" id="PTHR31579:SF1">
    <property type="entry name" value="OS03G0796600 PROTEIN"/>
    <property type="match status" value="1"/>
</dbReference>
<evidence type="ECO:0000256" key="1">
    <source>
        <dbReference type="SAM" id="MobiDB-lite"/>
    </source>
</evidence>
<dbReference type="EMBL" id="OU503049">
    <property type="protein sequence ID" value="CAI9775927.1"/>
    <property type="molecule type" value="Genomic_DNA"/>
</dbReference>
<dbReference type="PANTHER" id="PTHR31579">
    <property type="entry name" value="OS03G0796600 PROTEIN"/>
    <property type="match status" value="1"/>
</dbReference>
<organism evidence="2 3">
    <name type="scientific">Fraxinus pennsylvanica</name>
    <dbReference type="NCBI Taxonomy" id="56036"/>
    <lineage>
        <taxon>Eukaryota</taxon>
        <taxon>Viridiplantae</taxon>
        <taxon>Streptophyta</taxon>
        <taxon>Embryophyta</taxon>
        <taxon>Tracheophyta</taxon>
        <taxon>Spermatophyta</taxon>
        <taxon>Magnoliopsida</taxon>
        <taxon>eudicotyledons</taxon>
        <taxon>Gunneridae</taxon>
        <taxon>Pentapetalae</taxon>
        <taxon>asterids</taxon>
        <taxon>lamiids</taxon>
        <taxon>Lamiales</taxon>
        <taxon>Oleaceae</taxon>
        <taxon>Oleeae</taxon>
        <taxon>Fraxinus</taxon>
    </lineage>
</organism>
<evidence type="ECO:0000313" key="3">
    <source>
        <dbReference type="Proteomes" id="UP000834106"/>
    </source>
</evidence>
<dbReference type="Pfam" id="PF04720">
    <property type="entry name" value="PDDEXK_6"/>
    <property type="match status" value="1"/>
</dbReference>
<proteinExistence type="predicted"/>
<name>A0AAD1ZZK9_9LAMI</name>
<feature type="region of interest" description="Disordered" evidence="1">
    <location>
        <begin position="54"/>
        <end position="75"/>
    </location>
</feature>
<dbReference type="NCBIfam" id="TIGR01615">
    <property type="entry name" value="A_thal_3542"/>
    <property type="match status" value="1"/>
</dbReference>
<reference evidence="2" key="1">
    <citation type="submission" date="2023-05" db="EMBL/GenBank/DDBJ databases">
        <authorList>
            <person name="Huff M."/>
        </authorList>
    </citation>
    <scope>NUCLEOTIDE SEQUENCE</scope>
</reference>
<sequence>MVSFFCLSKMPFPMRIQPIDSQVYRESSIRNDTVKPPVFKSRLKRLFDRPFRISSTEKPTAGGEKDGEADAPAPDFEPSSVWLDKMVQNFIEDTNEKQSAAAAAAAKCGRNRCNCFNGNNNGSSDDEFDSFFDSTPNSSFNDTSDTLKSLVPCASVVERNLLADVSKIVEKNKTCKRKDDLRKIVTDGLLALGYNASICKSKWEKSSSIPAGEYEYIDVIEEGERLIIDIDLRSEFEIARSTSNYKVILQSLPNIFVGKPDRLLQIVSIVSDAALQSLKKKDMYIAPWRRTEYMKSKWFSPYTRIRQSIPSNDAVEVPAGAEAKYAPETEEGVKDEAETDVLEGEFGELDLIFGERTWSLQSDFEEPKLPSTPAKVSGEEEKLVFSKVTWQLPAVKPKISDAGNRVVVTGLASLLKEKL</sequence>
<gene>
    <name evidence="2" type="ORF">FPE_LOCUS23357</name>
</gene>
<keyword evidence="3" id="KW-1185">Reference proteome</keyword>
<accession>A0AAD1ZZK9</accession>
<protein>
    <submittedName>
        <fullName evidence="2">Uncharacterized protein</fullName>
    </submittedName>
</protein>
<evidence type="ECO:0000313" key="2">
    <source>
        <dbReference type="EMBL" id="CAI9775927.1"/>
    </source>
</evidence>
<dbReference type="InterPro" id="IPR006502">
    <property type="entry name" value="PDDEXK-like"/>
</dbReference>